<dbReference type="Proteomes" id="UP001314205">
    <property type="component" value="Unassembled WGS sequence"/>
</dbReference>
<dbReference type="Gene3D" id="3.30.70.270">
    <property type="match status" value="1"/>
</dbReference>
<name>A0AAV1L5D1_9NEOP</name>
<dbReference type="Gene3D" id="3.10.10.10">
    <property type="entry name" value="HIV Type 1 Reverse Transcriptase, subunit A, domain 1"/>
    <property type="match status" value="1"/>
</dbReference>
<dbReference type="InterPro" id="IPR006578">
    <property type="entry name" value="MADF-dom"/>
</dbReference>
<dbReference type="InterPro" id="IPR043502">
    <property type="entry name" value="DNA/RNA_pol_sf"/>
</dbReference>
<dbReference type="PANTHER" id="PTHR37984:SF5">
    <property type="entry name" value="PROTEIN NYNRIN-LIKE"/>
    <property type="match status" value="1"/>
</dbReference>
<gene>
    <name evidence="3" type="ORF">PARMNEM_LOCUS10590</name>
</gene>
<feature type="region of interest" description="Disordered" evidence="1">
    <location>
        <begin position="174"/>
        <end position="212"/>
    </location>
</feature>
<dbReference type="SUPFAM" id="SSF56672">
    <property type="entry name" value="DNA/RNA polymerases"/>
    <property type="match status" value="1"/>
</dbReference>
<protein>
    <recommendedName>
        <fullName evidence="2">MADF domain-containing protein</fullName>
    </recommendedName>
</protein>
<evidence type="ECO:0000256" key="1">
    <source>
        <dbReference type="SAM" id="MobiDB-lite"/>
    </source>
</evidence>
<keyword evidence="4" id="KW-1185">Reference proteome</keyword>
<comment type="caution">
    <text evidence="3">The sequence shown here is derived from an EMBL/GenBank/DDBJ whole genome shotgun (WGS) entry which is preliminary data.</text>
</comment>
<dbReference type="InterPro" id="IPR043128">
    <property type="entry name" value="Rev_trsase/Diguanyl_cyclase"/>
</dbReference>
<dbReference type="InterPro" id="IPR050951">
    <property type="entry name" value="Retrovirus_Pol_polyprotein"/>
</dbReference>
<dbReference type="EMBL" id="CAVLGL010000085">
    <property type="protein sequence ID" value="CAK1590193.1"/>
    <property type="molecule type" value="Genomic_DNA"/>
</dbReference>
<feature type="domain" description="MADF" evidence="2">
    <location>
        <begin position="123"/>
        <end position="168"/>
    </location>
</feature>
<dbReference type="GO" id="GO:0071897">
    <property type="term" value="P:DNA biosynthetic process"/>
    <property type="evidence" value="ECO:0007669"/>
    <property type="project" value="UniProtKB-ARBA"/>
</dbReference>
<evidence type="ECO:0000259" key="2">
    <source>
        <dbReference type="Pfam" id="PF10545"/>
    </source>
</evidence>
<sequence>MNVSHAVNELFFSHAELFDGGLGRFTGGRARQAVSAGAAPVFCRARPLPYALRERVDAELDAMLRASVIEPVECSHWATPLVIVNISDGAIRICTDYKVTLNRVLSVDKYPVPKIDDLLSQLAEKCKDDWNKLRNSYVNALKRRKNKKSGQAAQFIPPWKYEAQMSFLQPFMESRSTTTNLSSPPESPEFHSESTQSDNSRPATPQGKCKLLHKVEHGLIK</sequence>
<dbReference type="AlphaFoldDB" id="A0AAV1L5D1"/>
<dbReference type="Pfam" id="PF10545">
    <property type="entry name" value="MADF_DNA_bdg"/>
    <property type="match status" value="1"/>
</dbReference>
<dbReference type="PANTHER" id="PTHR37984">
    <property type="entry name" value="PROTEIN CBG26694"/>
    <property type="match status" value="1"/>
</dbReference>
<accession>A0AAV1L5D1</accession>
<proteinExistence type="predicted"/>
<reference evidence="3 4" key="1">
    <citation type="submission" date="2023-11" db="EMBL/GenBank/DDBJ databases">
        <authorList>
            <person name="Hedman E."/>
            <person name="Englund M."/>
            <person name="Stromberg M."/>
            <person name="Nyberg Akerstrom W."/>
            <person name="Nylinder S."/>
            <person name="Jareborg N."/>
            <person name="Kallberg Y."/>
            <person name="Kronander E."/>
        </authorList>
    </citation>
    <scope>NUCLEOTIDE SEQUENCE [LARGE SCALE GENOMIC DNA]</scope>
</reference>
<evidence type="ECO:0000313" key="3">
    <source>
        <dbReference type="EMBL" id="CAK1590193.1"/>
    </source>
</evidence>
<organism evidence="3 4">
    <name type="scientific">Parnassius mnemosyne</name>
    <name type="common">clouded apollo</name>
    <dbReference type="NCBI Taxonomy" id="213953"/>
    <lineage>
        <taxon>Eukaryota</taxon>
        <taxon>Metazoa</taxon>
        <taxon>Ecdysozoa</taxon>
        <taxon>Arthropoda</taxon>
        <taxon>Hexapoda</taxon>
        <taxon>Insecta</taxon>
        <taxon>Pterygota</taxon>
        <taxon>Neoptera</taxon>
        <taxon>Endopterygota</taxon>
        <taxon>Lepidoptera</taxon>
        <taxon>Glossata</taxon>
        <taxon>Ditrysia</taxon>
        <taxon>Papilionoidea</taxon>
        <taxon>Papilionidae</taxon>
        <taxon>Parnassiinae</taxon>
        <taxon>Parnassini</taxon>
        <taxon>Parnassius</taxon>
        <taxon>Driopa</taxon>
    </lineage>
</organism>
<evidence type="ECO:0000313" key="4">
    <source>
        <dbReference type="Proteomes" id="UP001314205"/>
    </source>
</evidence>